<dbReference type="InterPro" id="IPR018060">
    <property type="entry name" value="HTH_AraC"/>
</dbReference>
<dbReference type="InterPro" id="IPR009057">
    <property type="entry name" value="Homeodomain-like_sf"/>
</dbReference>
<keyword evidence="1" id="KW-0805">Transcription regulation</keyword>
<keyword evidence="3" id="KW-0804">Transcription</keyword>
<dbReference type="AlphaFoldDB" id="A0A927CPC9"/>
<dbReference type="Gene3D" id="1.10.10.60">
    <property type="entry name" value="Homeodomain-like"/>
    <property type="match status" value="2"/>
</dbReference>
<dbReference type="PROSITE" id="PS01124">
    <property type="entry name" value="HTH_ARAC_FAMILY_2"/>
    <property type="match status" value="1"/>
</dbReference>
<dbReference type="Pfam" id="PF12833">
    <property type="entry name" value="HTH_18"/>
    <property type="match status" value="1"/>
</dbReference>
<dbReference type="SMART" id="SM00342">
    <property type="entry name" value="HTH_ARAC"/>
    <property type="match status" value="1"/>
</dbReference>
<name>A0A927CPC9_9BACL</name>
<accession>A0A927CPC9</accession>
<evidence type="ECO:0000256" key="1">
    <source>
        <dbReference type="ARBA" id="ARBA00023015"/>
    </source>
</evidence>
<keyword evidence="4" id="KW-1133">Transmembrane helix</keyword>
<sequence>MKVERAGGRLKRLYRRNTLLIKILSSYLVIVIVLLSVFSFVIFRTYSNKSIEQVSQTSENFISQSYYITDLMLINVYYNFYHLFNDSLDSDLNYGLYVDKIDAFADQDVLKKLRQYVKSNPLIRSIYIYNSKADRVIFNISEVGEGILSTTDFLDQDIIHILKNSERNVSDEYFTRKVDYVINNREISENFLTMVLSNTSNHGEVESSLVINLNERILQEMVTSGSAGDLNQVLIMYKDGNVLSHDDTSMINKNLANESFAKQIMLSNHEKGSFKTKINDRESLVSYVKAKHLGLIFIGIGEYSKLLSSAYSMQKTLLIVTIIFILAGIILAVFFTSSIYNPFRKLLHKYRLDSYRLLNDKKKTFLVKLVDGEMDEKIYDNDYRTECGVSFDDAPFYLTLVLKMDALEDVLSGKWSKDVKLVKFAILNIAIEFFREKRFKVEGIDNGHDYVSIILNVNNRSDEIVRKLIDTTTEIQDQVEKYLKISVSAGIGDIVEGVEGISKSFQNALAASNYRIIFGRKAVIEYGDIAERNNKGLHEYPYDIEKRMIEAIKERNLRKMDISLNEFFERLVLSSADEIQITVLQLAVLLTRTLSGIAKTSIENGEYSIKVLIAEIQACETLEEIKTYLYSLCSKVIETKGNDAKENVKTIMANKIKDYVGKHYDNMNISTDTVAKHVELSPNYVRSIFKEITGISLSDYITQCRMSEAQRLLIETDDPVSRIAELVGYPENSKHFFTVFKKHFGKTPENYRMSIHDNGSQSKRISNE</sequence>
<dbReference type="GO" id="GO:0043565">
    <property type="term" value="F:sequence-specific DNA binding"/>
    <property type="evidence" value="ECO:0007669"/>
    <property type="project" value="InterPro"/>
</dbReference>
<dbReference type="InterPro" id="IPR041522">
    <property type="entry name" value="CdaR_GGDEF"/>
</dbReference>
<protein>
    <submittedName>
        <fullName evidence="6">AraC family transcriptional regulator</fullName>
    </submittedName>
</protein>
<feature type="transmembrane region" description="Helical" evidence="4">
    <location>
        <begin position="20"/>
        <end position="43"/>
    </location>
</feature>
<dbReference type="SUPFAM" id="SSF46689">
    <property type="entry name" value="Homeodomain-like"/>
    <property type="match status" value="1"/>
</dbReference>
<dbReference type="RefSeq" id="WP_190864456.1">
    <property type="nucleotide sequence ID" value="NZ_JACXIY010000026.1"/>
</dbReference>
<dbReference type="Proteomes" id="UP000632125">
    <property type="component" value="Unassembled WGS sequence"/>
</dbReference>
<evidence type="ECO:0000259" key="5">
    <source>
        <dbReference type="PROSITE" id="PS01124"/>
    </source>
</evidence>
<evidence type="ECO:0000256" key="3">
    <source>
        <dbReference type="ARBA" id="ARBA00023163"/>
    </source>
</evidence>
<evidence type="ECO:0000313" key="6">
    <source>
        <dbReference type="EMBL" id="MBD2871032.1"/>
    </source>
</evidence>
<keyword evidence="4" id="KW-0812">Transmembrane</keyword>
<proteinExistence type="predicted"/>
<gene>
    <name evidence="6" type="ORF">IDH41_20820</name>
</gene>
<dbReference type="PANTHER" id="PTHR43280">
    <property type="entry name" value="ARAC-FAMILY TRANSCRIPTIONAL REGULATOR"/>
    <property type="match status" value="1"/>
</dbReference>
<comment type="caution">
    <text evidence="6">The sequence shown here is derived from an EMBL/GenBank/DDBJ whole genome shotgun (WGS) entry which is preliminary data.</text>
</comment>
<dbReference type="Gene3D" id="3.30.450.20">
    <property type="entry name" value="PAS domain"/>
    <property type="match status" value="1"/>
</dbReference>
<evidence type="ECO:0000256" key="4">
    <source>
        <dbReference type="SAM" id="Phobius"/>
    </source>
</evidence>
<evidence type="ECO:0000256" key="2">
    <source>
        <dbReference type="ARBA" id="ARBA00023125"/>
    </source>
</evidence>
<dbReference type="GO" id="GO:0003700">
    <property type="term" value="F:DNA-binding transcription factor activity"/>
    <property type="evidence" value="ECO:0007669"/>
    <property type="project" value="InterPro"/>
</dbReference>
<feature type="domain" description="HTH araC/xylS-type" evidence="5">
    <location>
        <begin position="654"/>
        <end position="754"/>
    </location>
</feature>
<evidence type="ECO:0000313" key="7">
    <source>
        <dbReference type="Proteomes" id="UP000632125"/>
    </source>
</evidence>
<reference evidence="6" key="1">
    <citation type="submission" date="2020-09" db="EMBL/GenBank/DDBJ databases">
        <title>A novel bacterium of genus Paenibacillus, isolated from South China Sea.</title>
        <authorList>
            <person name="Huang H."/>
            <person name="Mo K."/>
            <person name="Hu Y."/>
        </authorList>
    </citation>
    <scope>NUCLEOTIDE SEQUENCE</scope>
    <source>
        <strain evidence="6">IB182493</strain>
    </source>
</reference>
<feature type="transmembrane region" description="Helical" evidence="4">
    <location>
        <begin position="317"/>
        <end position="340"/>
    </location>
</feature>
<dbReference type="Pfam" id="PF17853">
    <property type="entry name" value="GGDEF_2"/>
    <property type="match status" value="1"/>
</dbReference>
<keyword evidence="2" id="KW-0238">DNA-binding</keyword>
<keyword evidence="4" id="KW-0472">Membrane</keyword>
<keyword evidence="7" id="KW-1185">Reference proteome</keyword>
<organism evidence="6 7">
    <name type="scientific">Paenibacillus arenilitoris</name>
    <dbReference type="NCBI Taxonomy" id="2772299"/>
    <lineage>
        <taxon>Bacteria</taxon>
        <taxon>Bacillati</taxon>
        <taxon>Bacillota</taxon>
        <taxon>Bacilli</taxon>
        <taxon>Bacillales</taxon>
        <taxon>Paenibacillaceae</taxon>
        <taxon>Paenibacillus</taxon>
    </lineage>
</organism>
<dbReference type="PANTHER" id="PTHR43280:SF10">
    <property type="entry name" value="REGULATORY PROTEIN POCR"/>
    <property type="match status" value="1"/>
</dbReference>
<dbReference type="EMBL" id="JACXIY010000026">
    <property type="protein sequence ID" value="MBD2871032.1"/>
    <property type="molecule type" value="Genomic_DNA"/>
</dbReference>